<keyword evidence="4" id="KW-1185">Reference proteome</keyword>
<dbReference type="GO" id="GO:0000160">
    <property type="term" value="P:phosphorelay signal transduction system"/>
    <property type="evidence" value="ECO:0007669"/>
    <property type="project" value="InterPro"/>
</dbReference>
<feature type="modified residue" description="4-aspartylphosphate" evidence="1">
    <location>
        <position position="59"/>
    </location>
</feature>
<evidence type="ECO:0000313" key="3">
    <source>
        <dbReference type="EMBL" id="RAW03514.1"/>
    </source>
</evidence>
<comment type="caution">
    <text evidence="3">The sequence shown here is derived from an EMBL/GenBank/DDBJ whole genome shotgun (WGS) entry which is preliminary data.</text>
</comment>
<evidence type="ECO:0000259" key="2">
    <source>
        <dbReference type="PROSITE" id="PS50110"/>
    </source>
</evidence>
<sequence length="145" mass="16415">MSNPINVLLADDDRDDCLLFEDALAELPFQSKLSLVHDGEQLLSFLAKTSSLPDILFLDLNMPRKNGFDCLKEIKKDSRIDELPVVIFSTSFDLDVVKLLHSKGAHLYVRKPDDFTNLKKVISKVLDHDFKNDGSVALDKFVIRP</sequence>
<keyword evidence="1" id="KW-0597">Phosphoprotein</keyword>
<evidence type="ECO:0000256" key="1">
    <source>
        <dbReference type="PROSITE-ProRule" id="PRU00169"/>
    </source>
</evidence>
<protein>
    <submittedName>
        <fullName evidence="3">Response regulator</fullName>
    </submittedName>
</protein>
<dbReference type="PANTHER" id="PTHR44520">
    <property type="entry name" value="RESPONSE REGULATOR RCP1-RELATED"/>
    <property type="match status" value="1"/>
</dbReference>
<reference evidence="3 4" key="1">
    <citation type="submission" date="2018-06" db="EMBL/GenBank/DDBJ databases">
        <title>Chryseolinea flavus sp. nov., a member of the phylum Bacteroidetes isolated from soil.</title>
        <authorList>
            <person name="Li Y."/>
            <person name="Wang J."/>
        </authorList>
    </citation>
    <scope>NUCLEOTIDE SEQUENCE [LARGE SCALE GENOMIC DNA]</scope>
    <source>
        <strain evidence="3 4">SDU1-6</strain>
    </source>
</reference>
<feature type="domain" description="Response regulatory" evidence="2">
    <location>
        <begin position="6"/>
        <end position="126"/>
    </location>
</feature>
<name>A0A364Y8T3_9BACT</name>
<dbReference type="InterPro" id="IPR052893">
    <property type="entry name" value="TCS_response_regulator"/>
</dbReference>
<dbReference type="Proteomes" id="UP000251889">
    <property type="component" value="Unassembled WGS sequence"/>
</dbReference>
<dbReference type="PANTHER" id="PTHR44520:SF2">
    <property type="entry name" value="RESPONSE REGULATOR RCP1"/>
    <property type="match status" value="1"/>
</dbReference>
<evidence type="ECO:0000313" key="4">
    <source>
        <dbReference type="Proteomes" id="UP000251889"/>
    </source>
</evidence>
<gene>
    <name evidence="3" type="ORF">DQQ10_02020</name>
</gene>
<dbReference type="SMART" id="SM00448">
    <property type="entry name" value="REC"/>
    <property type="match status" value="1"/>
</dbReference>
<accession>A0A364Y8T3</accession>
<dbReference type="OrthoDB" id="7631574at2"/>
<proteinExistence type="predicted"/>
<dbReference type="InterPro" id="IPR001789">
    <property type="entry name" value="Sig_transdc_resp-reg_receiver"/>
</dbReference>
<organism evidence="3 4">
    <name type="scientific">Pseudochryseolinea flava</name>
    <dbReference type="NCBI Taxonomy" id="2059302"/>
    <lineage>
        <taxon>Bacteria</taxon>
        <taxon>Pseudomonadati</taxon>
        <taxon>Bacteroidota</taxon>
        <taxon>Cytophagia</taxon>
        <taxon>Cytophagales</taxon>
        <taxon>Fulvivirgaceae</taxon>
        <taxon>Pseudochryseolinea</taxon>
    </lineage>
</organism>
<dbReference type="InterPro" id="IPR011006">
    <property type="entry name" value="CheY-like_superfamily"/>
</dbReference>
<dbReference type="EMBL" id="QMFY01000001">
    <property type="protein sequence ID" value="RAW03514.1"/>
    <property type="molecule type" value="Genomic_DNA"/>
</dbReference>
<dbReference type="Gene3D" id="3.40.50.2300">
    <property type="match status" value="1"/>
</dbReference>
<dbReference type="Pfam" id="PF00072">
    <property type="entry name" value="Response_reg"/>
    <property type="match status" value="1"/>
</dbReference>
<dbReference type="SUPFAM" id="SSF52172">
    <property type="entry name" value="CheY-like"/>
    <property type="match status" value="1"/>
</dbReference>
<dbReference type="AlphaFoldDB" id="A0A364Y8T3"/>
<dbReference type="PROSITE" id="PS50110">
    <property type="entry name" value="RESPONSE_REGULATORY"/>
    <property type="match status" value="1"/>
</dbReference>